<dbReference type="PANTHER" id="PTHR30115:SF11">
    <property type="entry name" value="NITROGEN REGULATORY PROTEIN P-II HOMOLOG"/>
    <property type="match status" value="1"/>
</dbReference>
<dbReference type="EMBL" id="JAPWIE010000001">
    <property type="protein sequence ID" value="MCZ4548578.1"/>
    <property type="molecule type" value="Genomic_DNA"/>
</dbReference>
<dbReference type="SMART" id="SM00938">
    <property type="entry name" value="P-II"/>
    <property type="match status" value="1"/>
</dbReference>
<evidence type="ECO:0000313" key="2">
    <source>
        <dbReference type="EMBL" id="MCZ4548578.1"/>
    </source>
</evidence>
<dbReference type="Proteomes" id="UP001067235">
    <property type="component" value="Unassembled WGS sequence"/>
</dbReference>
<reference evidence="2" key="1">
    <citation type="submission" date="2022-12" db="EMBL/GenBank/DDBJ databases">
        <authorList>
            <person name="Krivoruchko A.V."/>
            <person name="Elkin A."/>
        </authorList>
    </citation>
    <scope>NUCLEOTIDE SEQUENCE</scope>
    <source>
        <strain evidence="2">IEGM 1388</strain>
    </source>
</reference>
<dbReference type="InterPro" id="IPR017918">
    <property type="entry name" value="N-reg_PII_CS"/>
</dbReference>
<name>A0ABT4MNK1_GORRU</name>
<dbReference type="Gene3D" id="3.30.70.120">
    <property type="match status" value="1"/>
</dbReference>
<keyword evidence="3" id="KW-1185">Reference proteome</keyword>
<dbReference type="PROSITE" id="PS00638">
    <property type="entry name" value="PII_GLNB_CTER"/>
    <property type="match status" value="1"/>
</dbReference>
<comment type="caution">
    <text evidence="2">The sequence shown here is derived from an EMBL/GenBank/DDBJ whole genome shotgun (WGS) entry which is preliminary data.</text>
</comment>
<dbReference type="InterPro" id="IPR015867">
    <property type="entry name" value="N-reg_PII/ATP_PRibTrfase_C"/>
</dbReference>
<dbReference type="PRINTS" id="PR00340">
    <property type="entry name" value="PIIGLNB"/>
</dbReference>
<dbReference type="PROSITE" id="PS51343">
    <property type="entry name" value="PII_GLNB_DOM"/>
    <property type="match status" value="1"/>
</dbReference>
<dbReference type="Pfam" id="PF00543">
    <property type="entry name" value="P-II"/>
    <property type="match status" value="1"/>
</dbReference>
<comment type="similarity">
    <text evidence="1">Belongs to the P(II) protein family.</text>
</comment>
<dbReference type="InterPro" id="IPR011322">
    <property type="entry name" value="N-reg_PII-like_a/b"/>
</dbReference>
<dbReference type="RefSeq" id="WP_301569059.1">
    <property type="nucleotide sequence ID" value="NZ_JAPWIE010000001.1"/>
</dbReference>
<evidence type="ECO:0000313" key="3">
    <source>
        <dbReference type="Proteomes" id="UP001067235"/>
    </source>
</evidence>
<dbReference type="SUPFAM" id="SSF54913">
    <property type="entry name" value="GlnB-like"/>
    <property type="match status" value="1"/>
</dbReference>
<dbReference type="PANTHER" id="PTHR30115">
    <property type="entry name" value="NITROGEN REGULATORY PROTEIN P-II"/>
    <property type="match status" value="1"/>
</dbReference>
<evidence type="ECO:0000256" key="1">
    <source>
        <dbReference type="RuleBase" id="RU003936"/>
    </source>
</evidence>
<proteinExistence type="inferred from homology"/>
<dbReference type="InterPro" id="IPR002187">
    <property type="entry name" value="N-reg_PII"/>
</dbReference>
<accession>A0ABT4MNK1</accession>
<sequence length="108" mass="11773">MKLVVAVIRPFTLEAVKTALDLAGVTGMTITTTEGYGRQRGHTEVFPGAEYTIDMVPKVRIEIAVDDPDVETILNTVVDTARTGRIGDGKIWVIPLQTVQRVRPVADP</sequence>
<protein>
    <submittedName>
        <fullName evidence="2">P-II family nitrogen regulator</fullName>
    </submittedName>
</protein>
<gene>
    <name evidence="2" type="ORF">O4213_01195</name>
</gene>
<organism evidence="2 3">
    <name type="scientific">Gordonia rubripertincta</name>
    <name type="common">Rhodococcus corallinus</name>
    <dbReference type="NCBI Taxonomy" id="36822"/>
    <lineage>
        <taxon>Bacteria</taxon>
        <taxon>Bacillati</taxon>
        <taxon>Actinomycetota</taxon>
        <taxon>Actinomycetes</taxon>
        <taxon>Mycobacteriales</taxon>
        <taxon>Gordoniaceae</taxon>
        <taxon>Gordonia</taxon>
    </lineage>
</organism>